<evidence type="ECO:0000313" key="2">
    <source>
        <dbReference type="Proteomes" id="UP000030787"/>
    </source>
</evidence>
<keyword evidence="1" id="KW-0378">Hydrolase</keyword>
<organism evidence="1 2">
    <name type="scientific">Candidatus Methanoplasma termitum</name>
    <dbReference type="NCBI Taxonomy" id="1577791"/>
    <lineage>
        <taxon>Archaea</taxon>
        <taxon>Methanobacteriati</taxon>
        <taxon>Thermoplasmatota</taxon>
        <taxon>Thermoplasmata</taxon>
        <taxon>Methanomassiliicoccales</taxon>
        <taxon>Methanomassiliicoccaceae</taxon>
        <taxon>Candidatus Methanoplasma</taxon>
    </lineage>
</organism>
<dbReference type="EMBL" id="CP010070">
    <property type="protein sequence ID" value="AIZ57108.1"/>
    <property type="molecule type" value="Genomic_DNA"/>
</dbReference>
<evidence type="ECO:0000313" key="1">
    <source>
        <dbReference type="EMBL" id="AIZ57108.1"/>
    </source>
</evidence>
<dbReference type="Pfam" id="PF13344">
    <property type="entry name" value="Hydrolase_6"/>
    <property type="match status" value="1"/>
</dbReference>
<dbReference type="InterPro" id="IPR006357">
    <property type="entry name" value="HAD-SF_hydro_IIA"/>
</dbReference>
<dbReference type="GO" id="GO:0008967">
    <property type="term" value="F:phosphoglycolate phosphatase activity"/>
    <property type="evidence" value="ECO:0007669"/>
    <property type="project" value="UniProtKB-EC"/>
</dbReference>
<dbReference type="RefSeq" id="WP_052399370.1">
    <property type="nucleotide sequence ID" value="NZ_CP010070.1"/>
</dbReference>
<dbReference type="Pfam" id="PF13242">
    <property type="entry name" value="Hydrolase_like"/>
    <property type="match status" value="1"/>
</dbReference>
<dbReference type="PANTHER" id="PTHR19288:SF46">
    <property type="entry name" value="HALOACID DEHALOGENASE-LIKE HYDROLASE DOMAIN-CONTAINING PROTEIN 2"/>
    <property type="match status" value="1"/>
</dbReference>
<dbReference type="Proteomes" id="UP000030787">
    <property type="component" value="Chromosome"/>
</dbReference>
<dbReference type="GeneID" id="24818907"/>
<dbReference type="SFLD" id="SFLDG01139">
    <property type="entry name" value="C2.A:_Pyridoxal_Phosphate_Phos"/>
    <property type="match status" value="1"/>
</dbReference>
<dbReference type="STRING" id="1577791.Mpt1_c12460"/>
<dbReference type="PANTHER" id="PTHR19288">
    <property type="entry name" value="4-NITROPHENYLPHOSPHATASE-RELATED"/>
    <property type="match status" value="1"/>
</dbReference>
<dbReference type="PIRSF" id="PIRSF000915">
    <property type="entry name" value="PGP-type_phosphatase"/>
    <property type="match status" value="1"/>
</dbReference>
<dbReference type="Gene3D" id="3.40.50.1000">
    <property type="entry name" value="HAD superfamily/HAD-like"/>
    <property type="match status" value="2"/>
</dbReference>
<dbReference type="InterPro" id="IPR036412">
    <property type="entry name" value="HAD-like_sf"/>
</dbReference>
<dbReference type="OrthoDB" id="25155at2157"/>
<name>A0A0A7LDS4_9ARCH</name>
<dbReference type="GO" id="GO:0005737">
    <property type="term" value="C:cytoplasm"/>
    <property type="evidence" value="ECO:0007669"/>
    <property type="project" value="TreeGrafter"/>
</dbReference>
<sequence length="258" mass="28456">MRPSGFMIDMDGTIYKGSNVIPGAVEAIDLLIKEKIPFVFLTNNSSHTREYYSEKLKKMGFRVGKERILTSTIATARFIKERRVGKKVYVIADPDVTKEIEELGIKSREDDPDIVLLTFDRTITFDKINKAYHYIMKGAELIATHPDDLCPMEEGYDVDIGQFIHLLSYLTGTSPIIVGKPSGLMLEMAAGEMGVDKNGAVMIGDRLYTDMKMASNAGIGSILVLSGEAKMSDLEGSDVEPSYIIGSIAKLSDILKKS</sequence>
<dbReference type="HOGENOM" id="CLU_043473_1_1_2"/>
<reference evidence="1 2" key="1">
    <citation type="journal article" date="2014" name="Appl. Environ. Microbiol.">
        <title>Comparative Genome Analysis of 'Candidatus Methanoplasma termitum' Indicates a New Mode of Energy Metabolism in the Seventh Order of Methanogens.</title>
        <authorList>
            <person name="Lang K."/>
            <person name="Schuldes J."/>
            <person name="Klingl A."/>
            <person name="Poehlein A."/>
            <person name="Daniel R."/>
            <person name="Brune A."/>
        </authorList>
    </citation>
    <scope>NUCLEOTIDE SEQUENCE [LARGE SCALE GENOMIC DNA]</scope>
    <source>
        <strain evidence="2">Mpt1</strain>
    </source>
</reference>
<dbReference type="AlphaFoldDB" id="A0A0A7LDS4"/>
<dbReference type="NCBIfam" id="TIGR01460">
    <property type="entry name" value="HAD-SF-IIA"/>
    <property type="match status" value="1"/>
</dbReference>
<dbReference type="SUPFAM" id="SSF56784">
    <property type="entry name" value="HAD-like"/>
    <property type="match status" value="1"/>
</dbReference>
<dbReference type="SFLD" id="SFLDS00003">
    <property type="entry name" value="Haloacid_Dehalogenase"/>
    <property type="match status" value="1"/>
</dbReference>
<gene>
    <name evidence="1" type="primary">gph2</name>
    <name evidence="1" type="ORF">Mpt1_c12460</name>
</gene>
<dbReference type="KEGG" id="mear:Mpt1_c12460"/>
<dbReference type="InterPro" id="IPR023214">
    <property type="entry name" value="HAD_sf"/>
</dbReference>
<dbReference type="EC" id="3.1.3.18" evidence="1"/>
<protein>
    <submittedName>
        <fullName evidence="1">Gph2 protein</fullName>
        <ecNumber evidence="1">3.1.3.18</ecNumber>
    </submittedName>
</protein>
<keyword evidence="2" id="KW-1185">Reference proteome</keyword>
<proteinExistence type="predicted"/>
<accession>A0A0A7LDS4</accession>